<evidence type="ECO:0000259" key="3">
    <source>
        <dbReference type="Pfam" id="PF09262"/>
    </source>
</evidence>
<protein>
    <submittedName>
        <fullName evidence="6">PEX-1N domain-containing protein</fullName>
    </submittedName>
</protein>
<reference evidence="6" key="1">
    <citation type="submission" date="2016-04" db="UniProtKB">
        <authorList>
            <consortium name="WormBaseParasite"/>
        </authorList>
    </citation>
    <scope>IDENTIFICATION</scope>
</reference>
<dbReference type="STRING" id="27835.A0A158R0I0"/>
<dbReference type="GO" id="GO:0005524">
    <property type="term" value="F:ATP binding"/>
    <property type="evidence" value="ECO:0007669"/>
    <property type="project" value="UniProtKB-KW"/>
</dbReference>
<keyword evidence="5" id="KW-1185">Reference proteome</keyword>
<dbReference type="EMBL" id="UYSL01020616">
    <property type="protein sequence ID" value="VDL75447.1"/>
    <property type="molecule type" value="Genomic_DNA"/>
</dbReference>
<keyword evidence="2" id="KW-0067">ATP-binding</keyword>
<feature type="domain" description="Peroxisomal ATPase PEX1 N-terminal C-lobe" evidence="3">
    <location>
        <begin position="22"/>
        <end position="94"/>
    </location>
</feature>
<dbReference type="InterPro" id="IPR029067">
    <property type="entry name" value="CDC48_domain_2-like_sf"/>
</dbReference>
<organism evidence="6">
    <name type="scientific">Nippostrongylus brasiliensis</name>
    <name type="common">Rat hookworm</name>
    <dbReference type="NCBI Taxonomy" id="27835"/>
    <lineage>
        <taxon>Eukaryota</taxon>
        <taxon>Metazoa</taxon>
        <taxon>Ecdysozoa</taxon>
        <taxon>Nematoda</taxon>
        <taxon>Chromadorea</taxon>
        <taxon>Rhabditida</taxon>
        <taxon>Rhabditina</taxon>
        <taxon>Rhabditomorpha</taxon>
        <taxon>Strongyloidea</taxon>
        <taxon>Heligmosomidae</taxon>
        <taxon>Nippostrongylus</taxon>
    </lineage>
</organism>
<sequence length="375" mass="41888">MSNEGPRVVILEQVNPTVCTAIGVVPASQHDYEILDKSSSEVEQVFLQQIRVVAPNMKFPLWVSSSVCVTFRVDHILPSTNDAVLLLSSTELHIISASNEMDVLEKDVLKVGGAYPHLYGSMRSDYHVSGLTYSAKLFRVIPNSLCEKNRIPTGPSHPNVIYTVGKENSNYTTYGIMSMRTHIKSQEEEFVMVIEVPQSKVAMDSNFKYIAKLLTVTFCMSLQQYSCRDFCVIPAKDSLAYTTISLMTVENQRLVVVDQVDVSLSKEEVELLTHDRIQRDILDALLDIVSIQPVLVPADGLALNVSVRGRPTMLHLAPVKEKKAIRFEKNCCYVIDSTARFNIKNEPSPQAILAISQIEPDNYGFLTNDTFVDIP</sequence>
<dbReference type="SUPFAM" id="SSF54585">
    <property type="entry name" value="Cdc48 domain 2-like"/>
    <property type="match status" value="1"/>
</dbReference>
<dbReference type="WBParaSite" id="NBR_0001185701-mRNA-1">
    <property type="protein sequence ID" value="NBR_0001185701-mRNA-1"/>
    <property type="gene ID" value="NBR_0001185701"/>
</dbReference>
<accession>A0A158R0I0</accession>
<evidence type="ECO:0000313" key="4">
    <source>
        <dbReference type="EMBL" id="VDL75447.1"/>
    </source>
</evidence>
<dbReference type="Gene3D" id="3.10.330.10">
    <property type="match status" value="1"/>
</dbReference>
<dbReference type="AlphaFoldDB" id="A0A158R0I0"/>
<dbReference type="Pfam" id="PF09262">
    <property type="entry name" value="PEX-1N"/>
    <property type="match status" value="1"/>
</dbReference>
<dbReference type="GO" id="GO:0005777">
    <property type="term" value="C:peroxisome"/>
    <property type="evidence" value="ECO:0007669"/>
    <property type="project" value="InterPro"/>
</dbReference>
<evidence type="ECO:0000256" key="1">
    <source>
        <dbReference type="ARBA" id="ARBA00022741"/>
    </source>
</evidence>
<evidence type="ECO:0000313" key="5">
    <source>
        <dbReference type="Proteomes" id="UP000271162"/>
    </source>
</evidence>
<evidence type="ECO:0000313" key="6">
    <source>
        <dbReference type="WBParaSite" id="NBR_0001185701-mRNA-1"/>
    </source>
</evidence>
<dbReference type="Proteomes" id="UP000271162">
    <property type="component" value="Unassembled WGS sequence"/>
</dbReference>
<name>A0A158R0I0_NIPBR</name>
<reference evidence="4 5" key="2">
    <citation type="submission" date="2018-11" db="EMBL/GenBank/DDBJ databases">
        <authorList>
            <consortium name="Pathogen Informatics"/>
        </authorList>
    </citation>
    <scope>NUCLEOTIDE SEQUENCE [LARGE SCALE GENOMIC DNA]</scope>
</reference>
<keyword evidence="1" id="KW-0547">Nucleotide-binding</keyword>
<dbReference type="GO" id="GO:0007031">
    <property type="term" value="P:peroxisome organization"/>
    <property type="evidence" value="ECO:0007669"/>
    <property type="project" value="InterPro"/>
</dbReference>
<dbReference type="InterPro" id="IPR015342">
    <property type="entry name" value="PEX1-N_C-lobe"/>
</dbReference>
<gene>
    <name evidence="4" type="ORF">NBR_LOCUS11858</name>
</gene>
<proteinExistence type="predicted"/>
<evidence type="ECO:0000256" key="2">
    <source>
        <dbReference type="ARBA" id="ARBA00022840"/>
    </source>
</evidence>